<protein>
    <submittedName>
        <fullName evidence="1">Uncharacterized protein</fullName>
    </submittedName>
</protein>
<name>A0A182QPS7_9DIPT</name>
<dbReference type="VEuPathDB" id="VectorBase:AFAF014435"/>
<proteinExistence type="predicted"/>
<reference evidence="1" key="2">
    <citation type="submission" date="2020-05" db="UniProtKB">
        <authorList>
            <consortium name="EnsemblMetazoa"/>
        </authorList>
    </citation>
    <scope>IDENTIFICATION</scope>
    <source>
        <strain evidence="1">FAR1</strain>
    </source>
</reference>
<dbReference type="Proteomes" id="UP000075886">
    <property type="component" value="Unassembled WGS sequence"/>
</dbReference>
<keyword evidence="2" id="KW-1185">Reference proteome</keyword>
<dbReference type="EnsemblMetazoa" id="AFAF014435-RA">
    <property type="protein sequence ID" value="AFAF014435-PA"/>
    <property type="gene ID" value="AFAF014435"/>
</dbReference>
<dbReference type="EMBL" id="AXCN02000405">
    <property type="status" value="NOT_ANNOTATED_CDS"/>
    <property type="molecule type" value="Genomic_DNA"/>
</dbReference>
<accession>A0A182QPS7</accession>
<sequence>MGLGRHTLNFRFVWLDLDEQPHQSVPEMIQRLKQHLRLTVVSFDGLVEGTREAVDRGQALGHHITPPENITPPPDTPPHRWYDIPLGATSTPLRTPVVRPRPEPFALIHQLLVAMRNCEDGNLTSVTEHFANDLIFRERLLSELDDLRSVVVGQPSNSVSAVEQTLQDVLYRIEQAETTLSLIINNLQHLENFK</sequence>
<organism evidence="1 2">
    <name type="scientific">Anopheles farauti</name>
    <dbReference type="NCBI Taxonomy" id="69004"/>
    <lineage>
        <taxon>Eukaryota</taxon>
        <taxon>Metazoa</taxon>
        <taxon>Ecdysozoa</taxon>
        <taxon>Arthropoda</taxon>
        <taxon>Hexapoda</taxon>
        <taxon>Insecta</taxon>
        <taxon>Pterygota</taxon>
        <taxon>Neoptera</taxon>
        <taxon>Endopterygota</taxon>
        <taxon>Diptera</taxon>
        <taxon>Nematocera</taxon>
        <taxon>Culicoidea</taxon>
        <taxon>Culicidae</taxon>
        <taxon>Anophelinae</taxon>
        <taxon>Anopheles</taxon>
    </lineage>
</organism>
<reference evidence="2" key="1">
    <citation type="submission" date="2014-01" db="EMBL/GenBank/DDBJ databases">
        <title>The Genome Sequence of Anopheles farauti FAR1 (V2).</title>
        <authorList>
            <consortium name="The Broad Institute Genomics Platform"/>
            <person name="Neafsey D.E."/>
            <person name="Besansky N."/>
            <person name="Howell P."/>
            <person name="Walton C."/>
            <person name="Young S.K."/>
            <person name="Zeng Q."/>
            <person name="Gargeya S."/>
            <person name="Fitzgerald M."/>
            <person name="Haas B."/>
            <person name="Abouelleil A."/>
            <person name="Allen A.W."/>
            <person name="Alvarado L."/>
            <person name="Arachchi H.M."/>
            <person name="Berlin A.M."/>
            <person name="Chapman S.B."/>
            <person name="Gainer-Dewar J."/>
            <person name="Goldberg J."/>
            <person name="Griggs A."/>
            <person name="Gujja S."/>
            <person name="Hansen M."/>
            <person name="Howarth C."/>
            <person name="Imamovic A."/>
            <person name="Ireland A."/>
            <person name="Larimer J."/>
            <person name="McCowan C."/>
            <person name="Murphy C."/>
            <person name="Pearson M."/>
            <person name="Poon T.W."/>
            <person name="Priest M."/>
            <person name="Roberts A."/>
            <person name="Saif S."/>
            <person name="Shea T."/>
            <person name="Sisk P."/>
            <person name="Sykes S."/>
            <person name="Wortman J."/>
            <person name="Nusbaum C."/>
            <person name="Birren B."/>
        </authorList>
    </citation>
    <scope>NUCLEOTIDE SEQUENCE [LARGE SCALE GENOMIC DNA]</scope>
    <source>
        <strain evidence="2">FAR1</strain>
    </source>
</reference>
<dbReference type="AlphaFoldDB" id="A0A182QPS7"/>
<evidence type="ECO:0000313" key="1">
    <source>
        <dbReference type="EnsemblMetazoa" id="AFAF014435-PA"/>
    </source>
</evidence>
<evidence type="ECO:0000313" key="2">
    <source>
        <dbReference type="Proteomes" id="UP000075886"/>
    </source>
</evidence>